<organism evidence="1 2">
    <name type="scientific">Micromonospora robiginosa</name>
    <dbReference type="NCBI Taxonomy" id="2749844"/>
    <lineage>
        <taxon>Bacteria</taxon>
        <taxon>Bacillati</taxon>
        <taxon>Actinomycetota</taxon>
        <taxon>Actinomycetes</taxon>
        <taxon>Micromonosporales</taxon>
        <taxon>Micromonosporaceae</taxon>
        <taxon>Micromonospora</taxon>
    </lineage>
</organism>
<dbReference type="InterPro" id="IPR034660">
    <property type="entry name" value="DinB/YfiT-like"/>
</dbReference>
<evidence type="ECO:0000313" key="1">
    <source>
        <dbReference type="EMBL" id="WMF04535.1"/>
    </source>
</evidence>
<reference evidence="2" key="1">
    <citation type="submission" date="2020-07" db="EMBL/GenBank/DDBJ databases">
        <title>A new Micromonospora strain with potent antibiotic activity isolated from the microbiome of a mid-Atlantic deep-sea sponge.</title>
        <authorList>
            <person name="Back C.R."/>
            <person name="Stennett H.L."/>
            <person name="Williams S.E."/>
            <person name="Wang L."/>
            <person name="Ojeda Gomez J."/>
            <person name="Abdulle O.M."/>
            <person name="Duffy T."/>
            <person name="Hendry K.R."/>
            <person name="Powell D."/>
            <person name="Stach J.E."/>
            <person name="Essex-Lopresti A.E."/>
            <person name="Willis C.L."/>
            <person name="Curnow P."/>
            <person name="Race P.R."/>
        </authorList>
    </citation>
    <scope>NUCLEOTIDE SEQUENCE [LARGE SCALE GENOMIC DNA]</scope>
    <source>
        <strain evidence="2">28ISP2-46</strain>
    </source>
</reference>
<dbReference type="EMBL" id="CP059322">
    <property type="protein sequence ID" value="WMF04535.1"/>
    <property type="molecule type" value="Genomic_DNA"/>
</dbReference>
<keyword evidence="2" id="KW-1185">Reference proteome</keyword>
<evidence type="ECO:0008006" key="3">
    <source>
        <dbReference type="Google" id="ProtNLM"/>
    </source>
</evidence>
<accession>A0AAF0P1Q2</accession>
<dbReference type="AlphaFoldDB" id="A0AAF0P1Q2"/>
<protein>
    <recommendedName>
        <fullName evidence="3">Mycothiol maleylpyruvate isomerase-like protein</fullName>
    </recommendedName>
</protein>
<dbReference type="RefSeq" id="WP_307755397.1">
    <property type="nucleotide sequence ID" value="NZ_CP059322.2"/>
</dbReference>
<dbReference type="SUPFAM" id="SSF109854">
    <property type="entry name" value="DinB/YfiT-like putative metalloenzymes"/>
    <property type="match status" value="1"/>
</dbReference>
<dbReference type="KEGG" id="mfeu:H1D33_18955"/>
<evidence type="ECO:0000313" key="2">
    <source>
        <dbReference type="Proteomes" id="UP000510844"/>
    </source>
</evidence>
<dbReference type="Proteomes" id="UP000510844">
    <property type="component" value="Chromosome"/>
</dbReference>
<sequence>MTVTADDLDRAAACVAAALGPVTGADWSRRAGGLDWDCRRTAEHLADTLLSYAAQVVSRPADRFVRLAAVVEPDASPVEMVECVTCAAGLLALAVRGTPAGVRAFHPSGQADPAGFAAMGVAEVLLHGEDIAAGLGTAMDPPRPVCERVVARLFPEVAPSLADVDPWTALRWCVGRADLPHRPHRHTWQWRAAPSAADPSLPPSLPLRGDLAVCALETSHWSLLPGQEVQDRRGEGCGWGGWG</sequence>
<gene>
    <name evidence="1" type="ORF">H1D33_18955</name>
</gene>
<proteinExistence type="predicted"/>
<name>A0AAF0P1Q2_9ACTN</name>
<reference evidence="1 2" key="2">
    <citation type="journal article" date="2021" name="Mar. Drugs">
        <title>A New Micromonospora Strain with Antibiotic Activity Isolated from the Microbiome of a Mid-Atlantic Deep-Sea Sponge.</title>
        <authorList>
            <person name="Back C.R."/>
            <person name="Stennett H.L."/>
            <person name="Williams S.E."/>
            <person name="Wang L."/>
            <person name="Ojeda Gomez J."/>
            <person name="Abdulle O.M."/>
            <person name="Duffy T."/>
            <person name="Neal C."/>
            <person name="Mantell J."/>
            <person name="Jepson M.A."/>
            <person name="Hendry K.R."/>
            <person name="Powell D."/>
            <person name="Stach J.E.M."/>
            <person name="Essex-Lopresti A.E."/>
            <person name="Willis C.L."/>
            <person name="Curnow P."/>
            <person name="Race P.R."/>
        </authorList>
    </citation>
    <scope>NUCLEOTIDE SEQUENCE [LARGE SCALE GENOMIC DNA]</scope>
    <source>
        <strain evidence="1 2">28ISP2-46</strain>
    </source>
</reference>